<dbReference type="InterPro" id="IPR009057">
    <property type="entry name" value="Homeodomain-like_sf"/>
</dbReference>
<dbReference type="EMBL" id="CP097509">
    <property type="protein sequence ID" value="URE16502.1"/>
    <property type="molecule type" value="Genomic_DNA"/>
</dbReference>
<dbReference type="InterPro" id="IPR001005">
    <property type="entry name" value="SANT/Myb"/>
</dbReference>
<keyword evidence="8" id="KW-0539">Nucleus</keyword>
<feature type="transmembrane region" description="Helical" evidence="9">
    <location>
        <begin position="97"/>
        <end position="117"/>
    </location>
</feature>
<name>A0A9E7GQD6_9LILI</name>
<feature type="transmembrane region" description="Helical" evidence="9">
    <location>
        <begin position="129"/>
        <end position="149"/>
    </location>
</feature>
<evidence type="ECO:0000256" key="3">
    <source>
        <dbReference type="ARBA" id="ARBA00007635"/>
    </source>
</evidence>
<organism evidence="11 12">
    <name type="scientific">Musa troglodytarum</name>
    <name type="common">fe'i banana</name>
    <dbReference type="NCBI Taxonomy" id="320322"/>
    <lineage>
        <taxon>Eukaryota</taxon>
        <taxon>Viridiplantae</taxon>
        <taxon>Streptophyta</taxon>
        <taxon>Embryophyta</taxon>
        <taxon>Tracheophyta</taxon>
        <taxon>Spermatophyta</taxon>
        <taxon>Magnoliopsida</taxon>
        <taxon>Liliopsida</taxon>
        <taxon>Zingiberales</taxon>
        <taxon>Musaceae</taxon>
        <taxon>Musa</taxon>
    </lineage>
</organism>
<comment type="subcellular location">
    <subcellularLocation>
        <location evidence="2">Membrane</location>
        <topology evidence="2">Multi-pass membrane protein</topology>
    </subcellularLocation>
    <subcellularLocation>
        <location evidence="1">Nucleus</location>
    </subcellularLocation>
</comment>
<accession>A0A9E7GQD6</accession>
<dbReference type="InterPro" id="IPR044676">
    <property type="entry name" value="EOBI/EOBII-like_plant"/>
</dbReference>
<dbReference type="CDD" id="cd00167">
    <property type="entry name" value="SANT"/>
    <property type="match status" value="2"/>
</dbReference>
<dbReference type="PANTHER" id="PTHR45675:SF1">
    <property type="entry name" value="MYB TRANSCRIPTION FACTOR-RELATED"/>
    <property type="match status" value="1"/>
</dbReference>
<evidence type="ECO:0000256" key="8">
    <source>
        <dbReference type="ARBA" id="ARBA00023242"/>
    </source>
</evidence>
<keyword evidence="7" id="KW-0804">Transcription</keyword>
<dbReference type="Pfam" id="PF00892">
    <property type="entry name" value="EamA"/>
    <property type="match status" value="1"/>
</dbReference>
<evidence type="ECO:0000256" key="9">
    <source>
        <dbReference type="SAM" id="Phobius"/>
    </source>
</evidence>
<dbReference type="FunFam" id="1.10.10.60:FF:000107">
    <property type="entry name" value="MYB transcription factor"/>
    <property type="match status" value="1"/>
</dbReference>
<dbReference type="SUPFAM" id="SSF103481">
    <property type="entry name" value="Multidrug resistance efflux transporter EmrE"/>
    <property type="match status" value="1"/>
</dbReference>
<proteinExistence type="inferred from homology"/>
<dbReference type="AlphaFoldDB" id="A0A9E7GQD6"/>
<protein>
    <submittedName>
        <fullName evidence="11">EamA-like transporter family</fullName>
    </submittedName>
</protein>
<feature type="transmembrane region" description="Helical" evidence="9">
    <location>
        <begin position="44"/>
        <end position="64"/>
    </location>
</feature>
<dbReference type="GO" id="GO:0043565">
    <property type="term" value="F:sequence-specific DNA binding"/>
    <property type="evidence" value="ECO:0007669"/>
    <property type="project" value="InterPro"/>
</dbReference>
<feature type="domain" description="Myb-like" evidence="10">
    <location>
        <begin position="405"/>
        <end position="455"/>
    </location>
</feature>
<feature type="transmembrane region" description="Helical" evidence="9">
    <location>
        <begin position="219"/>
        <end position="238"/>
    </location>
</feature>
<keyword evidence="9" id="KW-1133">Transmembrane helix</keyword>
<dbReference type="SUPFAM" id="SSF46689">
    <property type="entry name" value="Homeodomain-like"/>
    <property type="match status" value="1"/>
</dbReference>
<dbReference type="SMART" id="SM00717">
    <property type="entry name" value="SANT"/>
    <property type="match status" value="2"/>
</dbReference>
<dbReference type="PANTHER" id="PTHR45675">
    <property type="entry name" value="MYB TRANSCRIPTION FACTOR-RELATED-RELATED"/>
    <property type="match status" value="1"/>
</dbReference>
<evidence type="ECO:0000256" key="2">
    <source>
        <dbReference type="ARBA" id="ARBA00004141"/>
    </source>
</evidence>
<keyword evidence="4" id="KW-0677">Repeat</keyword>
<keyword evidence="5" id="KW-0805">Transcription regulation</keyword>
<gene>
    <name evidence="11" type="ORF">MUK42_12096</name>
</gene>
<dbReference type="Gene3D" id="1.10.10.60">
    <property type="entry name" value="Homeodomain-like"/>
    <property type="match status" value="2"/>
</dbReference>
<sequence>MYFLGLKYSTPTIACALNNMLPAITFIMAVPFRMETVGIRTLAGQAKGMGTLLCVSGSMLMTFYRGSLIKVWRSHIHWRYAEEMTSSSGNNASDQNMAVGAALVIASCLAWAVWFIIQAKMSKSFSSPYTSSALMCFMAGVQCFVIAAVVERSFSAWALGWDIRLAASLYTGLVGSGLAVSLMSWCIQKRGPLFVSMFSPLLLVIVSILGWAILDEKLYVGSVTGSALIVGGLYSVLWGKGREIKQLRDVRQRTNGDGDDEGGTVAAVGLPLFSSPSKLPSHQESEYRRMLESYIMRHVARLTHLLAAASAFCVFSTLPISGSPTILQRSRVLADVYVTRFVYGAHYKCPPICQVLISLPLSLSLSLSLYQLKLLELLQGVKEAMELHDDARSSDSPPSEEGNLRKGPWTVEEDLLLMNYIAVHGEGRWNSVARCSGLKRTGKSCRLRWLNYLRPDVRHGNITPEEQLLILELHCRWGNRWSKIAQHMPGRTDNEIKNYWRTKVQKHAKQLQCDVNSKQFKDIMRYLWMPRLMERIRAASVHQHERVVNSGTHELVQEKSSAFGSSDAESFEMQDPSAAASDCFAVSTQGGDHEMTGDWFEKSHFSTWWLETLPSPGNYDDVFGLVDFDQSGWGQSLFDMDDDMWLQRQQF</sequence>
<evidence type="ECO:0000313" key="11">
    <source>
        <dbReference type="EMBL" id="URE16502.1"/>
    </source>
</evidence>
<feature type="transmembrane region" description="Helical" evidence="9">
    <location>
        <begin position="299"/>
        <end position="320"/>
    </location>
</feature>
<dbReference type="InterPro" id="IPR000620">
    <property type="entry name" value="EamA_dom"/>
</dbReference>
<dbReference type="Pfam" id="PF00249">
    <property type="entry name" value="Myb_DNA-binding"/>
    <property type="match status" value="2"/>
</dbReference>
<feature type="transmembrane region" description="Helical" evidence="9">
    <location>
        <begin position="12"/>
        <end position="32"/>
    </location>
</feature>
<reference evidence="11" key="1">
    <citation type="submission" date="2022-05" db="EMBL/GenBank/DDBJ databases">
        <title>The Musa troglodytarum L. genome provides insights into the mechanism of non-climacteric behaviour and enrichment of carotenoids.</title>
        <authorList>
            <person name="Wang J."/>
        </authorList>
    </citation>
    <scope>NUCLEOTIDE SEQUENCE</scope>
    <source>
        <tissue evidence="11">Leaf</tissue>
    </source>
</reference>
<evidence type="ECO:0000259" key="10">
    <source>
        <dbReference type="SMART" id="SM00717"/>
    </source>
</evidence>
<evidence type="ECO:0000256" key="5">
    <source>
        <dbReference type="ARBA" id="ARBA00023015"/>
    </source>
</evidence>
<keyword evidence="9" id="KW-0812">Transmembrane</keyword>
<dbReference type="OrthoDB" id="2143914at2759"/>
<evidence type="ECO:0000256" key="1">
    <source>
        <dbReference type="ARBA" id="ARBA00004123"/>
    </source>
</evidence>
<dbReference type="GO" id="GO:0003700">
    <property type="term" value="F:DNA-binding transcription factor activity"/>
    <property type="evidence" value="ECO:0007669"/>
    <property type="project" value="InterPro"/>
</dbReference>
<feature type="transmembrane region" description="Helical" evidence="9">
    <location>
        <begin position="169"/>
        <end position="187"/>
    </location>
</feature>
<comment type="similarity">
    <text evidence="3">Belongs to the drug/metabolite transporter (DMT) superfamily. Plant drug/metabolite exporter (P-DME) (TC 2.A.7.4) family.</text>
</comment>
<evidence type="ECO:0000256" key="7">
    <source>
        <dbReference type="ARBA" id="ARBA00023163"/>
    </source>
</evidence>
<dbReference type="FunFam" id="1.10.10.60:FF:000011">
    <property type="entry name" value="Myb transcription factor"/>
    <property type="match status" value="1"/>
</dbReference>
<dbReference type="GO" id="GO:0005634">
    <property type="term" value="C:nucleus"/>
    <property type="evidence" value="ECO:0007669"/>
    <property type="project" value="UniProtKB-SubCell"/>
</dbReference>
<feature type="transmembrane region" description="Helical" evidence="9">
    <location>
        <begin position="194"/>
        <end position="213"/>
    </location>
</feature>
<keyword evidence="6" id="KW-0238">DNA-binding</keyword>
<dbReference type="InterPro" id="IPR037185">
    <property type="entry name" value="EmrE-like"/>
</dbReference>
<feature type="domain" description="Myb-like" evidence="10">
    <location>
        <begin position="458"/>
        <end position="506"/>
    </location>
</feature>
<dbReference type="GO" id="GO:0016020">
    <property type="term" value="C:membrane"/>
    <property type="evidence" value="ECO:0007669"/>
    <property type="project" value="InterPro"/>
</dbReference>
<evidence type="ECO:0000313" key="12">
    <source>
        <dbReference type="Proteomes" id="UP001055439"/>
    </source>
</evidence>
<keyword evidence="12" id="KW-1185">Reference proteome</keyword>
<dbReference type="Proteomes" id="UP001055439">
    <property type="component" value="Chromosome 7"/>
</dbReference>
<evidence type="ECO:0000256" key="6">
    <source>
        <dbReference type="ARBA" id="ARBA00023125"/>
    </source>
</evidence>
<keyword evidence="9" id="KW-0472">Membrane</keyword>
<evidence type="ECO:0000256" key="4">
    <source>
        <dbReference type="ARBA" id="ARBA00022737"/>
    </source>
</evidence>